<dbReference type="InterPro" id="IPR001296">
    <property type="entry name" value="Glyco_trans_1"/>
</dbReference>
<keyword evidence="4" id="KW-1185">Reference proteome</keyword>
<dbReference type="PANTHER" id="PTHR46401">
    <property type="entry name" value="GLYCOSYLTRANSFERASE WBBK-RELATED"/>
    <property type="match status" value="1"/>
</dbReference>
<gene>
    <name evidence="3" type="ORF">ACFO3N_14100</name>
</gene>
<dbReference type="Pfam" id="PF00534">
    <property type="entry name" value="Glycos_transf_1"/>
    <property type="match status" value="1"/>
</dbReference>
<comment type="caution">
    <text evidence="3">The sequence shown here is derived from an EMBL/GenBank/DDBJ whole genome shotgun (WGS) entry which is preliminary data.</text>
</comment>
<feature type="domain" description="Glycosyl transferase family 1" evidence="2">
    <location>
        <begin position="186"/>
        <end position="331"/>
    </location>
</feature>
<keyword evidence="1 3" id="KW-0808">Transferase</keyword>
<dbReference type="GO" id="GO:0016757">
    <property type="term" value="F:glycosyltransferase activity"/>
    <property type="evidence" value="ECO:0007669"/>
    <property type="project" value="UniProtKB-KW"/>
</dbReference>
<sequence>MKFVIISHVRHLKNNNKYFGYAPYVREMNIWLKYADKIIVVAPLSEGDPTAIDLAYTHFNISFKKTLSFNLTGVGEVVLTILKLPLIFWKIFWAMKTADHIHLRCPGNMGLIGCFVQVLFPNKIKTAKYAGNWDSKSKQSWSYRLQKWILSNTFLTRNMQVLVYGDWGNQSKNIKSFFTATYSESEKISFDKADFKNGIKFVFVGSLVAGKKPLYAVKLIMALLKNGHNVTLDLYGEGLERDSLENYIQRNKLEKYVILKGNQNKETLKAAYQKSHFVILPSKSEGWPKAIAEGMFWGCVPIATKVSCVPYMLDSDKRGVLLEMDLNKDIEQIENLIINQNSFLKKSQLATEWSRSFTTDVFENEIAKLMIK</sequence>
<dbReference type="Proteomes" id="UP001596003">
    <property type="component" value="Unassembled WGS sequence"/>
</dbReference>
<evidence type="ECO:0000313" key="3">
    <source>
        <dbReference type="EMBL" id="MFC4478203.1"/>
    </source>
</evidence>
<dbReference type="RefSeq" id="WP_379798671.1">
    <property type="nucleotide sequence ID" value="NZ_JBHSFY010000008.1"/>
</dbReference>
<name>A0ABV8ZGZ9_9FLAO</name>
<dbReference type="EC" id="2.4.-.-" evidence="3"/>
<dbReference type="Gene3D" id="3.40.50.2000">
    <property type="entry name" value="Glycogen Phosphorylase B"/>
    <property type="match status" value="1"/>
</dbReference>
<organism evidence="3 4">
    <name type="scientific">Flavobacterium chungangensis</name>
    <dbReference type="NCBI Taxonomy" id="2708132"/>
    <lineage>
        <taxon>Bacteria</taxon>
        <taxon>Pseudomonadati</taxon>
        <taxon>Bacteroidota</taxon>
        <taxon>Flavobacteriia</taxon>
        <taxon>Flavobacteriales</taxon>
        <taxon>Flavobacteriaceae</taxon>
        <taxon>Flavobacterium</taxon>
    </lineage>
</organism>
<protein>
    <submittedName>
        <fullName evidence="3">Glycosyltransferase</fullName>
        <ecNumber evidence="3">2.4.-.-</ecNumber>
    </submittedName>
</protein>
<reference evidence="4" key="1">
    <citation type="journal article" date="2019" name="Int. J. Syst. Evol. Microbiol.">
        <title>The Global Catalogue of Microorganisms (GCM) 10K type strain sequencing project: providing services to taxonomists for standard genome sequencing and annotation.</title>
        <authorList>
            <consortium name="The Broad Institute Genomics Platform"/>
            <consortium name="The Broad Institute Genome Sequencing Center for Infectious Disease"/>
            <person name="Wu L."/>
            <person name="Ma J."/>
        </authorList>
    </citation>
    <scope>NUCLEOTIDE SEQUENCE [LARGE SCALE GENOMIC DNA]</scope>
    <source>
        <strain evidence="4">NBRC 103627</strain>
    </source>
</reference>
<dbReference type="PANTHER" id="PTHR46401:SF2">
    <property type="entry name" value="GLYCOSYLTRANSFERASE WBBK-RELATED"/>
    <property type="match status" value="1"/>
</dbReference>
<evidence type="ECO:0000259" key="2">
    <source>
        <dbReference type="Pfam" id="PF00534"/>
    </source>
</evidence>
<accession>A0ABV8ZGZ9</accession>
<dbReference type="EMBL" id="JBHSFY010000008">
    <property type="protein sequence ID" value="MFC4478203.1"/>
    <property type="molecule type" value="Genomic_DNA"/>
</dbReference>
<keyword evidence="3" id="KW-0328">Glycosyltransferase</keyword>
<proteinExistence type="predicted"/>
<evidence type="ECO:0000313" key="4">
    <source>
        <dbReference type="Proteomes" id="UP001596003"/>
    </source>
</evidence>
<evidence type="ECO:0000256" key="1">
    <source>
        <dbReference type="ARBA" id="ARBA00022679"/>
    </source>
</evidence>
<dbReference type="SUPFAM" id="SSF53756">
    <property type="entry name" value="UDP-Glycosyltransferase/glycogen phosphorylase"/>
    <property type="match status" value="1"/>
</dbReference>